<name>A0AAV1SZM1_9STRA</name>
<evidence type="ECO:0000256" key="1">
    <source>
        <dbReference type="SAM" id="MobiDB-lite"/>
    </source>
</evidence>
<reference evidence="2" key="1">
    <citation type="submission" date="2024-01" db="EMBL/GenBank/DDBJ databases">
        <authorList>
            <person name="Webb A."/>
        </authorList>
    </citation>
    <scope>NUCLEOTIDE SEQUENCE</scope>
    <source>
        <strain evidence="2">Pm1</strain>
    </source>
</reference>
<sequence>MRHSKAAICGGITGALDVFLKRSKGLHRALLLYSNNKDKGRKNGKDIGVGMRSPGHFTEPKQSKRACHGAAYSQIFWTIVSSFK</sequence>
<comment type="caution">
    <text evidence="2">The sequence shown here is derived from an EMBL/GenBank/DDBJ whole genome shotgun (WGS) entry which is preliminary data.</text>
</comment>
<evidence type="ECO:0000313" key="3">
    <source>
        <dbReference type="EMBL" id="CAK7941125.1"/>
    </source>
</evidence>
<dbReference type="EMBL" id="CAKLBY020000003">
    <property type="protein sequence ID" value="CAK7893758.1"/>
    <property type="molecule type" value="Genomic_DNA"/>
</dbReference>
<accession>A0AAV1SZM1</accession>
<protein>
    <submittedName>
        <fullName evidence="2">Uncharacterized protein</fullName>
    </submittedName>
</protein>
<feature type="region of interest" description="Disordered" evidence="1">
    <location>
        <begin position="42"/>
        <end position="62"/>
    </location>
</feature>
<proteinExistence type="predicted"/>
<organism evidence="2 4">
    <name type="scientific">Peronospora matthiolae</name>
    <dbReference type="NCBI Taxonomy" id="2874970"/>
    <lineage>
        <taxon>Eukaryota</taxon>
        <taxon>Sar</taxon>
        <taxon>Stramenopiles</taxon>
        <taxon>Oomycota</taxon>
        <taxon>Peronosporomycetes</taxon>
        <taxon>Peronosporales</taxon>
        <taxon>Peronosporaceae</taxon>
        <taxon>Peronospora</taxon>
    </lineage>
</organism>
<dbReference type="AlphaFoldDB" id="A0AAV1SZM1"/>
<dbReference type="Proteomes" id="UP001162060">
    <property type="component" value="Unassembled WGS sequence"/>
</dbReference>
<dbReference type="EMBL" id="CAKLBY020000264">
    <property type="protein sequence ID" value="CAK7941125.1"/>
    <property type="molecule type" value="Genomic_DNA"/>
</dbReference>
<gene>
    <name evidence="3" type="ORF">PM001_LOCUS26275</name>
    <name evidence="2" type="ORF">PM001_LOCUS676</name>
</gene>
<evidence type="ECO:0000313" key="4">
    <source>
        <dbReference type="Proteomes" id="UP001162060"/>
    </source>
</evidence>
<evidence type="ECO:0000313" key="2">
    <source>
        <dbReference type="EMBL" id="CAK7893758.1"/>
    </source>
</evidence>